<dbReference type="AlphaFoldDB" id="E6LHW9"/>
<dbReference type="STRING" id="888064.HMPREF9088_1959"/>
<dbReference type="InterPro" id="IPR005849">
    <property type="entry name" value="GalP_Utransf_N"/>
</dbReference>
<dbReference type="UniPathway" id="UPA00214"/>
<dbReference type="PANTHER" id="PTHR39191">
    <property type="entry name" value="GALACTOSE-1-PHOSPHATE URIDYLYLTRANSFERASE"/>
    <property type="match status" value="1"/>
</dbReference>
<evidence type="ECO:0000256" key="7">
    <source>
        <dbReference type="ARBA" id="ARBA00022695"/>
    </source>
</evidence>
<comment type="pathway">
    <text evidence="3 10">Carbohydrate metabolism; galactose metabolism.</text>
</comment>
<feature type="domain" description="Galactose-1-phosphate uridyl transferase N-terminal" evidence="11">
    <location>
        <begin position="20"/>
        <end position="232"/>
    </location>
</feature>
<dbReference type="PROSITE" id="PS01163">
    <property type="entry name" value="GAL_P_UDP_TRANSF_II"/>
    <property type="match status" value="1"/>
</dbReference>
<evidence type="ECO:0000259" key="11">
    <source>
        <dbReference type="Pfam" id="PF01087"/>
    </source>
</evidence>
<evidence type="ECO:0000256" key="6">
    <source>
        <dbReference type="ARBA" id="ARBA00022679"/>
    </source>
</evidence>
<evidence type="ECO:0000256" key="4">
    <source>
        <dbReference type="ARBA" id="ARBA00008706"/>
    </source>
</evidence>
<keyword evidence="9 10" id="KW-0119">Carbohydrate metabolism</keyword>
<dbReference type="GO" id="GO:0006012">
    <property type="term" value="P:galactose metabolic process"/>
    <property type="evidence" value="ECO:0007669"/>
    <property type="project" value="UniProtKB-UniRule"/>
</dbReference>
<dbReference type="InterPro" id="IPR000766">
    <property type="entry name" value="GalP_uridyl_Trfase_II"/>
</dbReference>
<evidence type="ECO:0000256" key="10">
    <source>
        <dbReference type="HAMAP-Rule" id="MF_00571"/>
    </source>
</evidence>
<dbReference type="Pfam" id="PF01087">
    <property type="entry name" value="GalP_UDP_transf"/>
    <property type="match status" value="1"/>
</dbReference>
<comment type="similarity">
    <text evidence="4 10">Belongs to the galactose-1-phosphate uridylyltransferase type 2 family.</text>
</comment>
<dbReference type="PIRSF" id="PIRSF006005">
    <property type="entry name" value="GalT_BS"/>
    <property type="match status" value="1"/>
</dbReference>
<organism evidence="13 14">
    <name type="scientific">Enterococcus italicus (strain DSM 15952 / CCUG 50447 / LMG 22039 / TP 1.5)</name>
    <dbReference type="NCBI Taxonomy" id="888064"/>
    <lineage>
        <taxon>Bacteria</taxon>
        <taxon>Bacillati</taxon>
        <taxon>Bacillota</taxon>
        <taxon>Bacilli</taxon>
        <taxon>Lactobacillales</taxon>
        <taxon>Enterococcaceae</taxon>
        <taxon>Enterococcus</taxon>
    </lineage>
</organism>
<dbReference type="EMBL" id="AEPV01000074">
    <property type="protein sequence ID" value="EFU73229.1"/>
    <property type="molecule type" value="Genomic_DNA"/>
</dbReference>
<keyword evidence="8 10" id="KW-0299">Galactose metabolism</keyword>
<evidence type="ECO:0000259" key="12">
    <source>
        <dbReference type="Pfam" id="PF02744"/>
    </source>
</evidence>
<dbReference type="PATRIC" id="fig|888064.11.peg.2097"/>
<dbReference type="HOGENOM" id="CLU_047799_0_0_9"/>
<evidence type="ECO:0000256" key="1">
    <source>
        <dbReference type="ARBA" id="ARBA00001107"/>
    </source>
</evidence>
<proteinExistence type="inferred from homology"/>
<dbReference type="GO" id="GO:0005737">
    <property type="term" value="C:cytoplasm"/>
    <property type="evidence" value="ECO:0007669"/>
    <property type="project" value="UniProtKB-SubCell"/>
</dbReference>
<dbReference type="HAMAP" id="MF_00571">
    <property type="entry name" value="GalP_UDP_trans"/>
    <property type="match status" value="1"/>
</dbReference>
<evidence type="ECO:0000256" key="5">
    <source>
        <dbReference type="ARBA" id="ARBA00022490"/>
    </source>
</evidence>
<dbReference type="EC" id="2.7.7.12" evidence="10"/>
<evidence type="ECO:0000256" key="8">
    <source>
        <dbReference type="ARBA" id="ARBA00023144"/>
    </source>
</evidence>
<comment type="catalytic activity">
    <reaction evidence="1 10">
        <text>alpha-D-galactose 1-phosphate + UDP-alpha-D-glucose = alpha-D-glucose 1-phosphate + UDP-alpha-D-galactose</text>
        <dbReference type="Rhea" id="RHEA:13989"/>
        <dbReference type="ChEBI" id="CHEBI:58336"/>
        <dbReference type="ChEBI" id="CHEBI:58601"/>
        <dbReference type="ChEBI" id="CHEBI:58885"/>
        <dbReference type="ChEBI" id="CHEBI:66914"/>
        <dbReference type="EC" id="2.7.7.12"/>
    </reaction>
</comment>
<dbReference type="NCBIfam" id="NF003629">
    <property type="entry name" value="PRK05270.1-2"/>
    <property type="match status" value="1"/>
</dbReference>
<dbReference type="PANTHER" id="PTHR39191:SF1">
    <property type="entry name" value="DUF4922 DOMAIN-CONTAINING PROTEIN"/>
    <property type="match status" value="1"/>
</dbReference>
<keyword evidence="14" id="KW-1185">Reference proteome</keyword>
<dbReference type="RefSeq" id="WP_007208970.1">
    <property type="nucleotide sequence ID" value="NZ_GL622241.1"/>
</dbReference>
<evidence type="ECO:0000256" key="3">
    <source>
        <dbReference type="ARBA" id="ARBA00004947"/>
    </source>
</evidence>
<dbReference type="GO" id="GO:0008108">
    <property type="term" value="F:UDP-glucose:hexose-1-phosphate uridylyltransferase activity"/>
    <property type="evidence" value="ECO:0007669"/>
    <property type="project" value="UniProtKB-UniRule"/>
</dbReference>
<accession>E6LHW9</accession>
<name>E6LHW9_ENTI1</name>
<evidence type="ECO:0000256" key="2">
    <source>
        <dbReference type="ARBA" id="ARBA00004496"/>
    </source>
</evidence>
<dbReference type="InterPro" id="IPR023425">
    <property type="entry name" value="GalP_uridyl_Trfase_II_CS"/>
</dbReference>
<comment type="caution">
    <text evidence="13">The sequence shown here is derived from an EMBL/GenBank/DDBJ whole genome shotgun (WGS) entry which is preliminary data.</text>
</comment>
<sequence>MSNDKWIHYFVDGVIHEAEWTEYDRDYLVNRVIALIGMNEIAADDYSRPTPLPALVTCKNHLVEMAVSNGAIADSFSARDQLGATLMDLITPSPTKVNQTFHQYAETDAQKATDYFYQLSCQNDYIKTEAIAKNIRFFSKQKYGTYEITINLSKPEKDPKEIALARTMKTSKYPRTMLAPENEGYQGRVDYPSRVNHRIIWFPMGAETWGFQYSPYAYYQEHCIFLNQKVVPMKITQQTFERLLGIIDRFPHYFVGSNADLPIVGGSILSHDHYQGGLDVFPMSQATIDWLQPDTVSASVQLGIVNWPMSVIRLSSSSKEELVACATSVLAYWDEYSDLSQDIVAHAEDGTRHHTITPIARQRDGVYELDLVLRDNHTTATYPDGLFHPHPQYHHIKKENIGLIEVMGLAILPPRLKDELAEVKKTLIGENSQVVSAHQDWVEDLKAQVDGPLSEEQADALIEQSLGEIFEQILENAGVFKRTEAGQNAFRAFVSRWQADRKGA</sequence>
<keyword evidence="7 10" id="KW-0548">Nucleotidyltransferase</keyword>
<gene>
    <name evidence="10 13" type="primary">galT</name>
    <name evidence="13" type="ORF">HMPREF9088_1959</name>
</gene>
<dbReference type="Proteomes" id="UP000010296">
    <property type="component" value="Unassembled WGS sequence"/>
</dbReference>
<reference evidence="13 14" key="1">
    <citation type="submission" date="2010-12" db="EMBL/GenBank/DDBJ databases">
        <authorList>
            <person name="Muzny D."/>
            <person name="Qin X."/>
            <person name="Deng J."/>
            <person name="Jiang H."/>
            <person name="Liu Y."/>
            <person name="Qu J."/>
            <person name="Song X.-Z."/>
            <person name="Zhang L."/>
            <person name="Thornton R."/>
            <person name="Coyle M."/>
            <person name="Francisco L."/>
            <person name="Jackson L."/>
            <person name="Javaid M."/>
            <person name="Korchina V."/>
            <person name="Kovar C."/>
            <person name="Mata R."/>
            <person name="Mathew T."/>
            <person name="Ngo R."/>
            <person name="Nguyen L."/>
            <person name="Nguyen N."/>
            <person name="Okwuonu G."/>
            <person name="Ongeri F."/>
            <person name="Pham C."/>
            <person name="Simmons D."/>
            <person name="Wilczek-Boney K."/>
            <person name="Hale W."/>
            <person name="Jakkamsetti A."/>
            <person name="Pham P."/>
            <person name="Ruth R."/>
            <person name="San Lucas F."/>
            <person name="Warren J."/>
            <person name="Zhang J."/>
            <person name="Zhao Z."/>
            <person name="Zhou C."/>
            <person name="Zhu D."/>
            <person name="Lee S."/>
            <person name="Bess C."/>
            <person name="Blankenburg K."/>
            <person name="Forbes L."/>
            <person name="Fu Q."/>
            <person name="Gubbala S."/>
            <person name="Hirani K."/>
            <person name="Jayaseelan J.C."/>
            <person name="Lara F."/>
            <person name="Munidasa M."/>
            <person name="Palculict T."/>
            <person name="Patil S."/>
            <person name="Pu L.-L."/>
            <person name="Saada N."/>
            <person name="Tang L."/>
            <person name="Weissenberger G."/>
            <person name="Zhu Y."/>
            <person name="Hemphill L."/>
            <person name="Shang Y."/>
            <person name="Youmans B."/>
            <person name="Ayvaz T."/>
            <person name="Ross M."/>
            <person name="Santibanez J."/>
            <person name="Aqrawi P."/>
            <person name="Gross S."/>
            <person name="Joshi V."/>
            <person name="Fowler G."/>
            <person name="Nazareth L."/>
            <person name="Reid J."/>
            <person name="Worley K."/>
            <person name="Petrosino J."/>
            <person name="Highlander S."/>
            <person name="Gibbs R."/>
        </authorList>
    </citation>
    <scope>NUCLEOTIDE SEQUENCE [LARGE SCALE GENOMIC DNA]</scope>
    <source>
        <strain evidence="14">DSM 15952 / CCUG 50447 / LMG 22039 / TP 1.5</strain>
    </source>
</reference>
<protein>
    <recommendedName>
        <fullName evidence="10">Galactose-1-phosphate uridylyltransferase</fullName>
        <shortName evidence="10">Gal-1-P uridylyltransferase</shortName>
        <ecNumber evidence="10">2.7.7.12</ecNumber>
    </recommendedName>
    <alternativeName>
        <fullName evidence="10">UDP-glucose--hexose-1-phosphate uridylyltransferase</fullName>
    </alternativeName>
</protein>
<evidence type="ECO:0000313" key="13">
    <source>
        <dbReference type="EMBL" id="EFU73229.1"/>
    </source>
</evidence>
<evidence type="ECO:0000256" key="9">
    <source>
        <dbReference type="ARBA" id="ARBA00023277"/>
    </source>
</evidence>
<evidence type="ECO:0000313" key="14">
    <source>
        <dbReference type="Proteomes" id="UP000010296"/>
    </source>
</evidence>
<dbReference type="OrthoDB" id="2293at2"/>
<dbReference type="InterPro" id="IPR005850">
    <property type="entry name" value="GalP_Utransf_C"/>
</dbReference>
<keyword evidence="6 10" id="KW-0808">Transferase</keyword>
<dbReference type="eggNOG" id="COG4468">
    <property type="taxonomic scope" value="Bacteria"/>
</dbReference>
<keyword evidence="5 10" id="KW-0963">Cytoplasm</keyword>
<dbReference type="Pfam" id="PF02744">
    <property type="entry name" value="GalP_UDP_tr_C"/>
    <property type="match status" value="1"/>
</dbReference>
<feature type="domain" description="Galactose-1-phosphate uridyl transferase C-terminal" evidence="12">
    <location>
        <begin position="248"/>
        <end position="441"/>
    </location>
</feature>
<comment type="subcellular location">
    <subcellularLocation>
        <location evidence="2 10">Cytoplasm</location>
    </subcellularLocation>
</comment>